<dbReference type="SUPFAM" id="SSF88723">
    <property type="entry name" value="PIN domain-like"/>
    <property type="match status" value="1"/>
</dbReference>
<keyword evidence="3" id="KW-1185">Reference proteome</keyword>
<dbReference type="InterPro" id="IPR029060">
    <property type="entry name" value="PIN-like_dom_sf"/>
</dbReference>
<reference evidence="3" key="1">
    <citation type="submission" date="2011-03" db="EMBL/GenBank/DDBJ databases">
        <title>Draft genome sequence of Brevundimonas diminuta.</title>
        <authorList>
            <person name="Brown P.J.B."/>
            <person name="Buechlein A."/>
            <person name="Hemmerich C."/>
            <person name="Brun Y.V."/>
        </authorList>
    </citation>
    <scope>NUCLEOTIDE SEQUENCE [LARGE SCALE GENOMIC DNA]</scope>
    <source>
        <strain evidence="3">C19</strain>
    </source>
</reference>
<evidence type="ECO:0000313" key="2">
    <source>
        <dbReference type="EMBL" id="EGF91795.1"/>
    </source>
</evidence>
<protein>
    <submittedName>
        <fullName evidence="2">PIN domain protein</fullName>
    </submittedName>
</protein>
<dbReference type="eggNOG" id="COG3744">
    <property type="taxonomic scope" value="Bacteria"/>
</dbReference>
<accession>F4QIN6</accession>
<dbReference type="PANTHER" id="PTHR36173:SF1">
    <property type="entry name" value="RIBONUCLEASE VAPC22"/>
    <property type="match status" value="1"/>
</dbReference>
<dbReference type="EMBL" id="GL883077">
    <property type="protein sequence ID" value="EGF91795.1"/>
    <property type="molecule type" value="Genomic_DNA"/>
</dbReference>
<feature type="domain" description="PIN" evidence="1">
    <location>
        <begin position="4"/>
        <end position="126"/>
    </location>
</feature>
<evidence type="ECO:0000313" key="3">
    <source>
        <dbReference type="Proteomes" id="UP000006512"/>
    </source>
</evidence>
<name>F4QIN6_9CAUL</name>
<evidence type="ECO:0000259" key="1">
    <source>
        <dbReference type="Pfam" id="PF01850"/>
    </source>
</evidence>
<organism evidence="2 3">
    <name type="scientific">Asticcacaulis biprosthecium C19</name>
    <dbReference type="NCBI Taxonomy" id="715226"/>
    <lineage>
        <taxon>Bacteria</taxon>
        <taxon>Pseudomonadati</taxon>
        <taxon>Pseudomonadota</taxon>
        <taxon>Alphaproteobacteria</taxon>
        <taxon>Caulobacterales</taxon>
        <taxon>Caulobacteraceae</taxon>
        <taxon>Asticcacaulis</taxon>
    </lineage>
</organism>
<dbReference type="InterPro" id="IPR002716">
    <property type="entry name" value="PIN_dom"/>
</dbReference>
<dbReference type="CDD" id="cd09872">
    <property type="entry name" value="PIN_Sll0205-like"/>
    <property type="match status" value="1"/>
</dbReference>
<proteinExistence type="predicted"/>
<gene>
    <name evidence="2" type="ORF">ABI_02270</name>
</gene>
<dbReference type="RefSeq" id="WP_006270961.1">
    <property type="nucleotide sequence ID" value="NZ_GL883077.1"/>
</dbReference>
<dbReference type="InterPro" id="IPR041705">
    <property type="entry name" value="PIN_Sll0205"/>
</dbReference>
<dbReference type="InterPro" id="IPR052919">
    <property type="entry name" value="TA_system_RNase"/>
</dbReference>
<dbReference type="STRING" id="715226.ABI_02270"/>
<dbReference type="Proteomes" id="UP000006512">
    <property type="component" value="Unassembled WGS sequence"/>
</dbReference>
<dbReference type="PANTHER" id="PTHR36173">
    <property type="entry name" value="RIBONUCLEASE VAPC16-RELATED"/>
    <property type="match status" value="1"/>
</dbReference>
<sequence length="138" mass="14762">MSFVLLDTHVLVWLMQGIDRLSPTKRDLIQKAADRDELGIVAITPWEIAMLTAKGRLALPMDVGDWIDAAVKGFGVAVVPLSPEISVASNRLPGDFHADPADRMIVASARHLNALLVTEDNAILAYAQAGHVQAVSAG</sequence>
<dbReference type="HOGENOM" id="CLU_129890_2_1_5"/>
<dbReference type="AlphaFoldDB" id="F4QIN6"/>
<dbReference type="Gene3D" id="3.40.50.1010">
    <property type="entry name" value="5'-nuclease"/>
    <property type="match status" value="1"/>
</dbReference>
<dbReference type="Pfam" id="PF01850">
    <property type="entry name" value="PIN"/>
    <property type="match status" value="1"/>
</dbReference>